<dbReference type="InterPro" id="IPR006068">
    <property type="entry name" value="ATPase_P-typ_cation-transptr_C"/>
</dbReference>
<dbReference type="PANTHER" id="PTHR24093">
    <property type="entry name" value="CATION TRANSPORTING ATPASE"/>
    <property type="match status" value="1"/>
</dbReference>
<keyword evidence="6 8" id="KW-1133">Transmembrane helix</keyword>
<protein>
    <recommendedName>
        <fullName evidence="13">Calcium-transporting ATPase</fullName>
    </recommendedName>
</protein>
<feature type="domain" description="P-type ATPase A" evidence="9">
    <location>
        <begin position="244"/>
        <end position="335"/>
    </location>
</feature>
<evidence type="ECO:0000256" key="2">
    <source>
        <dbReference type="ARBA" id="ARBA00022692"/>
    </source>
</evidence>
<feature type="transmembrane region" description="Helical" evidence="8">
    <location>
        <begin position="176"/>
        <end position="193"/>
    </location>
</feature>
<dbReference type="InterPro" id="IPR059000">
    <property type="entry name" value="ATPase_P-type_domA"/>
</dbReference>
<dbReference type="InterPro" id="IPR036412">
    <property type="entry name" value="HAD-like_sf"/>
</dbReference>
<dbReference type="GO" id="GO:0005388">
    <property type="term" value="F:P-type calcium transporter activity"/>
    <property type="evidence" value="ECO:0007669"/>
    <property type="project" value="TreeGrafter"/>
</dbReference>
<feature type="transmembrane region" description="Helical" evidence="8">
    <location>
        <begin position="827"/>
        <end position="848"/>
    </location>
</feature>
<dbReference type="Pfam" id="PF00122">
    <property type="entry name" value="E1-E2_ATPase"/>
    <property type="match status" value="1"/>
</dbReference>
<reference evidence="11 12" key="1">
    <citation type="submission" date="2024-01" db="EMBL/GenBank/DDBJ databases">
        <authorList>
            <person name="Waweru B."/>
        </authorList>
    </citation>
    <scope>NUCLEOTIDE SEQUENCE [LARGE SCALE GENOMIC DNA]</scope>
</reference>
<dbReference type="InterPro" id="IPR023298">
    <property type="entry name" value="ATPase_P-typ_TM_dom_sf"/>
</dbReference>
<keyword evidence="2 8" id="KW-0812">Transmembrane</keyword>
<feature type="transmembrane region" description="Helical" evidence="8">
    <location>
        <begin position="938"/>
        <end position="958"/>
    </location>
</feature>
<dbReference type="Gene3D" id="3.40.50.1000">
    <property type="entry name" value="HAD superfamily/HAD-like"/>
    <property type="match status" value="1"/>
</dbReference>
<evidence type="ECO:0000259" key="10">
    <source>
        <dbReference type="Pfam" id="PF00689"/>
    </source>
</evidence>
<dbReference type="Gene3D" id="1.20.1110.10">
    <property type="entry name" value="Calcium-transporting ATPase, transmembrane domain"/>
    <property type="match status" value="3"/>
</dbReference>
<dbReference type="PANTHER" id="PTHR24093:SF470">
    <property type="entry name" value="CALCIUM-TRANSPORTING ATPASE 12, PLASMA MEMBRANE-TYPE-LIKE"/>
    <property type="match status" value="1"/>
</dbReference>
<evidence type="ECO:0000256" key="7">
    <source>
        <dbReference type="ARBA" id="ARBA00023136"/>
    </source>
</evidence>
<evidence type="ECO:0000256" key="5">
    <source>
        <dbReference type="ARBA" id="ARBA00022842"/>
    </source>
</evidence>
<keyword evidence="7 8" id="KW-0472">Membrane</keyword>
<evidence type="ECO:0000256" key="6">
    <source>
        <dbReference type="ARBA" id="ARBA00022989"/>
    </source>
</evidence>
<feature type="transmembrane region" description="Helical" evidence="8">
    <location>
        <begin position="354"/>
        <end position="373"/>
    </location>
</feature>
<dbReference type="Pfam" id="PF13246">
    <property type="entry name" value="Cation_ATPase"/>
    <property type="match status" value="1"/>
</dbReference>
<dbReference type="Proteomes" id="UP001314170">
    <property type="component" value="Unassembled WGS sequence"/>
</dbReference>
<keyword evidence="12" id="KW-1185">Reference proteome</keyword>
<dbReference type="SUPFAM" id="SSF81665">
    <property type="entry name" value="Calcium ATPase, transmembrane domain M"/>
    <property type="match status" value="1"/>
</dbReference>
<sequence length="1028" mass="113162">MTSKETRSEMDLESPEKGLPIPPPKICLRSAILVIRAGHIFFSHANYDEKETLVSPGVLLLSPSHRNLEVAEIEEISPNPQVSIDVPPNAEVGDAASDIKLQHENIAKIVKGRDLHSLHAFGGVRGIAEAFETDLEKGITGDIEDLSRRRANEIYKPQAPAASNFFKLLKKSSNSYPIFLLSVSAVLSLSFGIKEEGLRTGCYEGVIIILAIIILVVVPPICDLLYENSANLLGEQKPLRKREMEVEVLRSGEFLKVPALDLVIGDIVSLEKGCPIPGDGLFVSGEYLELDQSFPSIVDKRNPFLFYGAKVINGHGKMLVTSMGLDTTWGEMMSKASERRLPVELGKVSSRTQIIGLSTSILIMVVLFLRFKLGKENDDSDMPEIKREWKTQKVMDFIMRIVRKPSGKISAVTTCLTTFLVGMVEGVPFVISLAVYYWNKKILSTKVAVLEQLAAVTMGSVTTICIDKTSWLTMNPQEVDECWIGEKVISEDSVIPGQVKNAFCIGIRTCSSTEDSLVSWATQNLRMEMETLKQSYKELSSGEEGSGVLAGEIGGNETKKCLHWKGLATTILKMCSRYYDSEGDIVVMDGEKRLAFEKIIKDMQSKDLKTIALAYKTTDVETPENDDLILTGLVGLKDECRIKTIEAVKDCINAGVNIILVSEDKGSELEDIAQKYGILIGTKRLAQEGETFRSFNDEKKMDVVRKICLMGNCLPSKKLHLVRCLKQKGHTVAFVGVRTDDAPALKEADVGIAIRTGRSSELVEGSSELILSDGNLGSLVQILKEGRGLYDNIQKYILVEVTITISGLLISTVVTIFFGYAPMTAIQMIWVNLIVAILGGFALLTEPVRNQNLMKKPPTRPIDPFITKAMWWNIIIQASYQVSILLAFQFKGKAVLKINKKVSNAMIFNSFLLCQLTNQFNASEQKLKNGVKGVQQNLWFWVASVLAVVLQVVFVEIAHHIFGFAKLNGAQWGLCFLTGTLSCVMDGAVNITWGVVKAKLSRSSSHAGSQLPTLELPLISENSAPASP</sequence>
<evidence type="ECO:0000256" key="8">
    <source>
        <dbReference type="SAM" id="Phobius"/>
    </source>
</evidence>
<keyword evidence="4" id="KW-0106">Calcium</keyword>
<evidence type="ECO:0000313" key="11">
    <source>
        <dbReference type="EMBL" id="CAK7323286.1"/>
    </source>
</evidence>
<dbReference type="Pfam" id="PF00689">
    <property type="entry name" value="Cation_ATPase_C"/>
    <property type="match status" value="1"/>
</dbReference>
<comment type="caution">
    <text evidence="11">The sequence shown here is derived from an EMBL/GenBank/DDBJ whole genome shotgun (WGS) entry which is preliminary data.</text>
</comment>
<accession>A0AAV1QTD0</accession>
<dbReference type="PRINTS" id="PR00119">
    <property type="entry name" value="CATATPASE"/>
</dbReference>
<feature type="transmembrane region" description="Helical" evidence="8">
    <location>
        <begin position="797"/>
        <end position="821"/>
    </location>
</feature>
<feature type="transmembrane region" description="Helical" evidence="8">
    <location>
        <begin position="409"/>
        <end position="438"/>
    </location>
</feature>
<dbReference type="GO" id="GO:0005886">
    <property type="term" value="C:plasma membrane"/>
    <property type="evidence" value="ECO:0007669"/>
    <property type="project" value="TreeGrafter"/>
</dbReference>
<feature type="transmembrane region" description="Helical" evidence="8">
    <location>
        <begin position="205"/>
        <end position="226"/>
    </location>
</feature>
<feature type="transmembrane region" description="Helical" evidence="8">
    <location>
        <begin position="970"/>
        <end position="996"/>
    </location>
</feature>
<gene>
    <name evidence="11" type="ORF">DCAF_LOCUS909</name>
</gene>
<dbReference type="EMBL" id="CAWUPB010000079">
    <property type="protein sequence ID" value="CAK7323286.1"/>
    <property type="molecule type" value="Genomic_DNA"/>
</dbReference>
<evidence type="ECO:0000256" key="3">
    <source>
        <dbReference type="ARBA" id="ARBA00022723"/>
    </source>
</evidence>
<dbReference type="SUPFAM" id="SSF56784">
    <property type="entry name" value="HAD-like"/>
    <property type="match status" value="1"/>
</dbReference>
<keyword evidence="3" id="KW-0479">Metal-binding</keyword>
<dbReference type="GO" id="GO:0046872">
    <property type="term" value="F:metal ion binding"/>
    <property type="evidence" value="ECO:0007669"/>
    <property type="project" value="UniProtKB-KW"/>
</dbReference>
<feature type="domain" description="Cation-transporting P-type ATPase C-terminal" evidence="10">
    <location>
        <begin position="821"/>
        <end position="988"/>
    </location>
</feature>
<dbReference type="SUPFAM" id="SSF81653">
    <property type="entry name" value="Calcium ATPase, transduction domain A"/>
    <property type="match status" value="1"/>
</dbReference>
<dbReference type="InterPro" id="IPR023214">
    <property type="entry name" value="HAD_sf"/>
</dbReference>
<keyword evidence="5" id="KW-0460">Magnesium</keyword>
<evidence type="ECO:0008006" key="13">
    <source>
        <dbReference type="Google" id="ProtNLM"/>
    </source>
</evidence>
<evidence type="ECO:0000256" key="1">
    <source>
        <dbReference type="ARBA" id="ARBA00004370"/>
    </source>
</evidence>
<name>A0AAV1QTD0_9ROSI</name>
<organism evidence="11 12">
    <name type="scientific">Dovyalis caffra</name>
    <dbReference type="NCBI Taxonomy" id="77055"/>
    <lineage>
        <taxon>Eukaryota</taxon>
        <taxon>Viridiplantae</taxon>
        <taxon>Streptophyta</taxon>
        <taxon>Embryophyta</taxon>
        <taxon>Tracheophyta</taxon>
        <taxon>Spermatophyta</taxon>
        <taxon>Magnoliopsida</taxon>
        <taxon>eudicotyledons</taxon>
        <taxon>Gunneridae</taxon>
        <taxon>Pentapetalae</taxon>
        <taxon>rosids</taxon>
        <taxon>fabids</taxon>
        <taxon>Malpighiales</taxon>
        <taxon>Salicaceae</taxon>
        <taxon>Flacourtieae</taxon>
        <taxon>Dovyalis</taxon>
    </lineage>
</organism>
<evidence type="ECO:0000259" key="9">
    <source>
        <dbReference type="Pfam" id="PF00122"/>
    </source>
</evidence>
<evidence type="ECO:0000313" key="12">
    <source>
        <dbReference type="Proteomes" id="UP001314170"/>
    </source>
</evidence>
<dbReference type="AlphaFoldDB" id="A0AAV1QTD0"/>
<comment type="subcellular location">
    <subcellularLocation>
        <location evidence="1">Membrane</location>
    </subcellularLocation>
</comment>
<proteinExistence type="predicted"/>
<dbReference type="InterPro" id="IPR008250">
    <property type="entry name" value="ATPase_P-typ_transduc_dom_A_sf"/>
</dbReference>
<evidence type="ECO:0000256" key="4">
    <source>
        <dbReference type="ARBA" id="ARBA00022837"/>
    </source>
</evidence>